<gene>
    <name evidence="2" type="ORF">NBH00_12575</name>
</gene>
<keyword evidence="1" id="KW-1133">Transmembrane helix</keyword>
<protein>
    <recommendedName>
        <fullName evidence="4">Cytochrome c oxidase polypeptide IV</fullName>
    </recommendedName>
</protein>
<reference evidence="2 3" key="1">
    <citation type="submission" date="2022-06" db="EMBL/GenBank/DDBJ databases">
        <title>Paraconexibacter antarcticus.</title>
        <authorList>
            <person name="Kim C.S."/>
        </authorList>
    </citation>
    <scope>NUCLEOTIDE SEQUENCE [LARGE SCALE GENOMIC DNA]</scope>
    <source>
        <strain evidence="2 3">02-257</strain>
    </source>
</reference>
<organism evidence="2 3">
    <name type="scientific">Paraconexibacter antarcticus</name>
    <dbReference type="NCBI Taxonomy" id="2949664"/>
    <lineage>
        <taxon>Bacteria</taxon>
        <taxon>Bacillati</taxon>
        <taxon>Actinomycetota</taxon>
        <taxon>Thermoleophilia</taxon>
        <taxon>Solirubrobacterales</taxon>
        <taxon>Paraconexibacteraceae</taxon>
        <taxon>Paraconexibacter</taxon>
    </lineage>
</organism>
<evidence type="ECO:0000256" key="1">
    <source>
        <dbReference type="SAM" id="Phobius"/>
    </source>
</evidence>
<dbReference type="EMBL" id="CP098502">
    <property type="protein sequence ID" value="UTI67012.1"/>
    <property type="molecule type" value="Genomic_DNA"/>
</dbReference>
<dbReference type="Proteomes" id="UP001056035">
    <property type="component" value="Chromosome"/>
</dbReference>
<sequence length="77" mass="7982">MSSLEKPVPPAGEEIHLPGGSLHPLLLTVGITCALVGITTFTVLLVGGLILTVGVLFAWIKDARAEMASLPTSHGEH</sequence>
<feature type="transmembrane region" description="Helical" evidence="1">
    <location>
        <begin position="27"/>
        <end position="60"/>
    </location>
</feature>
<proteinExistence type="predicted"/>
<keyword evidence="3" id="KW-1185">Reference proteome</keyword>
<keyword evidence="1" id="KW-0812">Transmembrane</keyword>
<keyword evidence="1" id="KW-0472">Membrane</keyword>
<dbReference type="RefSeq" id="WP_254573664.1">
    <property type="nucleotide sequence ID" value="NZ_CP098502.1"/>
</dbReference>
<evidence type="ECO:0000313" key="2">
    <source>
        <dbReference type="EMBL" id="UTI67012.1"/>
    </source>
</evidence>
<dbReference type="Gene3D" id="1.10.287.70">
    <property type="match status" value="1"/>
</dbReference>
<name>A0ABY5E1N8_9ACTN</name>
<accession>A0ABY5E1N8</accession>
<evidence type="ECO:0000313" key="3">
    <source>
        <dbReference type="Proteomes" id="UP001056035"/>
    </source>
</evidence>
<evidence type="ECO:0008006" key="4">
    <source>
        <dbReference type="Google" id="ProtNLM"/>
    </source>
</evidence>